<sequence>MAKSMKMFSIIILFCALFVGTGMEKSAYANTVKKVGASSLNVRTKPGHSANVIGSVKRGATVQVLDEKYGWAKISASGIKGWVASQFLMNGKSVSGGEVIADSLRLREKPSSSSGVVKMLSRGTHVTILSEKYGWLSVETESGVKGWVSHTFISTSSQSSQGSSSGKSEQAESVSAKGTVTLIYDGVNLRKGPGTDKRIVGYAHRGQKFRSLGSRNNWVHIQLPNQGDAWVASWLVTHGSVSNHSNSSHSTGDHAGLQGKTIVVDAGHGGYDSGTIGASGTLEKSETLPAASILASKLRSAGAHVTMTRKSDTFISLANRVNISEANHADAFVSLHYNAALVNTTGIMTFYYSQSKEKALAQSVQSHVIQQTGLNNDGVRFGDYYVLRENSKPAILIELGFLSNASEEAVVTTSGFQEQAADGIVQGLSQFFN</sequence>
<evidence type="ECO:0000256" key="2">
    <source>
        <dbReference type="ARBA" id="ARBA00023316"/>
    </source>
</evidence>
<evidence type="ECO:0000313" key="5">
    <source>
        <dbReference type="Proteomes" id="UP000295416"/>
    </source>
</evidence>
<dbReference type="CDD" id="cd02696">
    <property type="entry name" value="MurNAc-LAA"/>
    <property type="match status" value="1"/>
</dbReference>
<name>A0A4R2NV85_9BACL</name>
<dbReference type="EMBL" id="SLXK01000020">
    <property type="protein sequence ID" value="TCP25993.1"/>
    <property type="molecule type" value="Genomic_DNA"/>
</dbReference>
<dbReference type="GO" id="GO:0008745">
    <property type="term" value="F:N-acetylmuramoyl-L-alanine amidase activity"/>
    <property type="evidence" value="ECO:0007669"/>
    <property type="project" value="InterPro"/>
</dbReference>
<organism evidence="4 5">
    <name type="scientific">Scopulibacillus darangshiensis</name>
    <dbReference type="NCBI Taxonomy" id="442528"/>
    <lineage>
        <taxon>Bacteria</taxon>
        <taxon>Bacillati</taxon>
        <taxon>Bacillota</taxon>
        <taxon>Bacilli</taxon>
        <taxon>Bacillales</taxon>
        <taxon>Sporolactobacillaceae</taxon>
        <taxon>Scopulibacillus</taxon>
    </lineage>
</organism>
<dbReference type="GO" id="GO:0009253">
    <property type="term" value="P:peptidoglycan catabolic process"/>
    <property type="evidence" value="ECO:0007669"/>
    <property type="project" value="InterPro"/>
</dbReference>
<dbReference type="SUPFAM" id="SSF53187">
    <property type="entry name" value="Zn-dependent exopeptidases"/>
    <property type="match status" value="1"/>
</dbReference>
<feature type="domain" description="SH3b" evidence="3">
    <location>
        <begin position="175"/>
        <end position="240"/>
    </location>
</feature>
<dbReference type="Gene3D" id="2.30.30.40">
    <property type="entry name" value="SH3 Domains"/>
    <property type="match status" value="3"/>
</dbReference>
<dbReference type="Gene3D" id="3.40.630.40">
    <property type="entry name" value="Zn-dependent exopeptidases"/>
    <property type="match status" value="1"/>
</dbReference>
<feature type="domain" description="SH3b" evidence="3">
    <location>
        <begin position="30"/>
        <end position="92"/>
    </location>
</feature>
<keyword evidence="2" id="KW-0961">Cell wall biogenesis/degradation</keyword>
<dbReference type="PANTHER" id="PTHR30404">
    <property type="entry name" value="N-ACETYLMURAMOYL-L-ALANINE AMIDASE"/>
    <property type="match status" value="1"/>
</dbReference>
<evidence type="ECO:0000313" key="4">
    <source>
        <dbReference type="EMBL" id="TCP25993.1"/>
    </source>
</evidence>
<dbReference type="InterPro" id="IPR003646">
    <property type="entry name" value="SH3-like_bac-type"/>
</dbReference>
<dbReference type="SMART" id="SM00287">
    <property type="entry name" value="SH3b"/>
    <property type="match status" value="3"/>
</dbReference>
<dbReference type="RefSeq" id="WP_132746684.1">
    <property type="nucleotide sequence ID" value="NZ_SLXK01000020.1"/>
</dbReference>
<dbReference type="OrthoDB" id="9806267at2"/>
<dbReference type="PROSITE" id="PS51781">
    <property type="entry name" value="SH3B"/>
    <property type="match status" value="3"/>
</dbReference>
<dbReference type="InterPro" id="IPR050695">
    <property type="entry name" value="N-acetylmuramoyl_amidase_3"/>
</dbReference>
<dbReference type="InterPro" id="IPR017293">
    <property type="entry name" value="N-acetylmuramoyl-L-ala_amidase"/>
</dbReference>
<protein>
    <submittedName>
        <fullName evidence="4">N-acetylmuramoyl-L-alanine amidase</fullName>
    </submittedName>
</protein>
<dbReference type="GO" id="GO:0071555">
    <property type="term" value="P:cell wall organization"/>
    <property type="evidence" value="ECO:0007669"/>
    <property type="project" value="UniProtKB-KW"/>
</dbReference>
<dbReference type="Pfam" id="PF01520">
    <property type="entry name" value="Amidase_3"/>
    <property type="match status" value="1"/>
</dbReference>
<gene>
    <name evidence="4" type="ORF">EV207_12027</name>
</gene>
<accession>A0A4R2NV85</accession>
<proteinExistence type="predicted"/>
<dbReference type="AlphaFoldDB" id="A0A4R2NV85"/>
<dbReference type="GO" id="GO:0030288">
    <property type="term" value="C:outer membrane-bounded periplasmic space"/>
    <property type="evidence" value="ECO:0007669"/>
    <property type="project" value="TreeGrafter"/>
</dbReference>
<feature type="domain" description="SH3b" evidence="3">
    <location>
        <begin position="94"/>
        <end position="157"/>
    </location>
</feature>
<dbReference type="Pfam" id="PF08239">
    <property type="entry name" value="SH3_3"/>
    <property type="match status" value="3"/>
</dbReference>
<keyword evidence="5" id="KW-1185">Reference proteome</keyword>
<dbReference type="PANTHER" id="PTHR30404:SF0">
    <property type="entry name" value="N-ACETYLMURAMOYL-L-ALANINE AMIDASE AMIC"/>
    <property type="match status" value="1"/>
</dbReference>
<evidence type="ECO:0000256" key="1">
    <source>
        <dbReference type="ARBA" id="ARBA00022801"/>
    </source>
</evidence>
<dbReference type="Proteomes" id="UP000295416">
    <property type="component" value="Unassembled WGS sequence"/>
</dbReference>
<comment type="caution">
    <text evidence="4">The sequence shown here is derived from an EMBL/GenBank/DDBJ whole genome shotgun (WGS) entry which is preliminary data.</text>
</comment>
<keyword evidence="1" id="KW-0378">Hydrolase</keyword>
<dbReference type="PIRSF" id="PIRSF037846">
    <property type="entry name" value="Autolysin_YrvJ_prd"/>
    <property type="match status" value="1"/>
</dbReference>
<dbReference type="SMART" id="SM00646">
    <property type="entry name" value="Ami_3"/>
    <property type="match status" value="1"/>
</dbReference>
<reference evidence="4 5" key="1">
    <citation type="submission" date="2019-03" db="EMBL/GenBank/DDBJ databases">
        <title>Genomic Encyclopedia of Type Strains, Phase IV (KMG-IV): sequencing the most valuable type-strain genomes for metagenomic binning, comparative biology and taxonomic classification.</title>
        <authorList>
            <person name="Goeker M."/>
        </authorList>
    </citation>
    <scope>NUCLEOTIDE SEQUENCE [LARGE SCALE GENOMIC DNA]</scope>
    <source>
        <strain evidence="4 5">DSM 19377</strain>
    </source>
</reference>
<dbReference type="InterPro" id="IPR002508">
    <property type="entry name" value="MurNAc-LAA_cat"/>
</dbReference>
<evidence type="ECO:0000259" key="3">
    <source>
        <dbReference type="PROSITE" id="PS51781"/>
    </source>
</evidence>